<dbReference type="PANTHER" id="PTHR31596">
    <property type="entry name" value="T-CELL ACTIVATION INHIBITOR, MITOCHONDRIAL"/>
    <property type="match status" value="1"/>
</dbReference>
<sequence>MQFCSRSSFNNRRMSYGYFGMIFVKPQIRLFTSSQLQTALRPFFFMVHPDLFGKFPEQRAINENSLQVLSAHLENLQRRSFAPQSGPTNLPFYLRDKDKSKPFRLVKVPLTQQRDTKNFVVNVLKICGLETVSVEKIAATPPSPKKSSGGFKSSGLKYTVDDNEGQFSEEFDLFQFKVRRAREDETLAKFIKKNIDLAQIRTKNLEELREEVQKLKIELETKLMLIEIKYNCGWNFEHFRGCLKSLEKLHDLYADDMYNLKKKTIIFSQFTGVSLDGDIHLFTGDVQNNWLDLIKNIPQQEVYLSTIPMYENTLSQVLRDIQIARRKFMPKTLAKNYSSHLSKVITNVLDFLGKNKFPTSWPESLRDYELVVESESGPLMVSPTGQLIAPSSCPGFLLIDFFTKNLEEATIRQAAYKKNKYIERDLHKECIEKLKAQTILKDDNITPDLMIDCMKKLLETDMNFSNLNLHVTTYYSILSDGTVCIPWNFK</sequence>
<dbReference type="OrthoDB" id="4238at2759"/>
<evidence type="ECO:0000313" key="4">
    <source>
        <dbReference type="EMBL" id="CRK86368.1"/>
    </source>
</evidence>
<dbReference type="Proteomes" id="UP000183832">
    <property type="component" value="Unassembled WGS sequence"/>
</dbReference>
<gene>
    <name evidence="4" type="ORF">CLUMA_CG000214</name>
</gene>
<dbReference type="GO" id="GO:0005739">
    <property type="term" value="C:mitochondrion"/>
    <property type="evidence" value="ECO:0007669"/>
    <property type="project" value="TreeGrafter"/>
</dbReference>
<feature type="coiled-coil region" evidence="1">
    <location>
        <begin position="195"/>
        <end position="225"/>
    </location>
</feature>
<name>A0A1J1HEH2_9DIPT</name>
<keyword evidence="5" id="KW-1185">Reference proteome</keyword>
<dbReference type="PANTHER" id="PTHR31596:SF1">
    <property type="entry name" value="T-CELL ACTIVATION INHIBITOR, MITOCHONDRIAL"/>
    <property type="match status" value="1"/>
</dbReference>
<dbReference type="InterPro" id="IPR027989">
    <property type="entry name" value="DUF4461"/>
</dbReference>
<reference evidence="4 5" key="1">
    <citation type="submission" date="2015-04" db="EMBL/GenBank/DDBJ databases">
        <authorList>
            <person name="Syromyatnikov M.Y."/>
            <person name="Popov V.N."/>
        </authorList>
    </citation>
    <scope>NUCLEOTIDE SEQUENCE [LARGE SCALE GENOMIC DNA]</scope>
</reference>
<feature type="domain" description="DUF4461" evidence="3">
    <location>
        <begin position="186"/>
        <end position="490"/>
    </location>
</feature>
<dbReference type="AlphaFoldDB" id="A0A1J1HEH2"/>
<accession>A0A1J1HEH2</accession>
<feature type="domain" description="DUF4460" evidence="2">
    <location>
        <begin position="32"/>
        <end position="129"/>
    </location>
</feature>
<dbReference type="InterPro" id="IPR028031">
    <property type="entry name" value="DUF4460"/>
</dbReference>
<dbReference type="Pfam" id="PF14688">
    <property type="entry name" value="DUF4461"/>
    <property type="match status" value="1"/>
</dbReference>
<protein>
    <submittedName>
        <fullName evidence="4">CLUMA_CG000214, isoform A</fullName>
    </submittedName>
</protein>
<organism evidence="4 5">
    <name type="scientific">Clunio marinus</name>
    <dbReference type="NCBI Taxonomy" id="568069"/>
    <lineage>
        <taxon>Eukaryota</taxon>
        <taxon>Metazoa</taxon>
        <taxon>Ecdysozoa</taxon>
        <taxon>Arthropoda</taxon>
        <taxon>Hexapoda</taxon>
        <taxon>Insecta</taxon>
        <taxon>Pterygota</taxon>
        <taxon>Neoptera</taxon>
        <taxon>Endopterygota</taxon>
        <taxon>Diptera</taxon>
        <taxon>Nematocera</taxon>
        <taxon>Chironomoidea</taxon>
        <taxon>Chironomidae</taxon>
        <taxon>Clunio</taxon>
    </lineage>
</organism>
<dbReference type="EMBL" id="CVRI01000001">
    <property type="protein sequence ID" value="CRK86368.1"/>
    <property type="molecule type" value="Genomic_DNA"/>
</dbReference>
<evidence type="ECO:0000259" key="3">
    <source>
        <dbReference type="Pfam" id="PF14688"/>
    </source>
</evidence>
<keyword evidence="1" id="KW-0175">Coiled coil</keyword>
<evidence type="ECO:0000313" key="5">
    <source>
        <dbReference type="Proteomes" id="UP000183832"/>
    </source>
</evidence>
<evidence type="ECO:0000256" key="1">
    <source>
        <dbReference type="SAM" id="Coils"/>
    </source>
</evidence>
<dbReference type="Pfam" id="PF14687">
    <property type="entry name" value="DUF4460"/>
    <property type="match status" value="1"/>
</dbReference>
<dbReference type="InterPro" id="IPR027986">
    <property type="entry name" value="TCAIM"/>
</dbReference>
<evidence type="ECO:0000259" key="2">
    <source>
        <dbReference type="Pfam" id="PF14687"/>
    </source>
</evidence>
<proteinExistence type="predicted"/>